<sequence length="133" mass="14488">MSDETIKVLLFSGDRTVREQVRLALGRKVASDLPPIEIVEVATGPALLKLLDADRNFGLIIMDGEAQPEGGFGLAHQIKEDYGDDCPPVLLLVARVADAWLGTWSRAEALSSFPVDPIRLPEQVAELLRAEVL</sequence>
<dbReference type="AlphaFoldDB" id="A0A3P1WY41"/>
<dbReference type="EMBL" id="RQYT01000003">
    <property type="protein sequence ID" value="RRD50976.1"/>
    <property type="molecule type" value="Genomic_DNA"/>
</dbReference>
<dbReference type="InterPro" id="IPR001789">
    <property type="entry name" value="Sig_transdc_resp-reg_receiver"/>
</dbReference>
<evidence type="ECO:0000256" key="1">
    <source>
        <dbReference type="PROSITE-ProRule" id="PRU00169"/>
    </source>
</evidence>
<evidence type="ECO:0000313" key="4">
    <source>
        <dbReference type="Proteomes" id="UP000280935"/>
    </source>
</evidence>
<feature type="domain" description="Response regulatory" evidence="2">
    <location>
        <begin position="7"/>
        <end position="128"/>
    </location>
</feature>
<dbReference type="Proteomes" id="UP000280935">
    <property type="component" value="Unassembled WGS sequence"/>
</dbReference>
<dbReference type="OrthoDB" id="3395459at2"/>
<keyword evidence="1" id="KW-0597">Phosphoprotein</keyword>
<dbReference type="InterPro" id="IPR011006">
    <property type="entry name" value="CheY-like_superfamily"/>
</dbReference>
<comment type="caution">
    <text evidence="3">The sequence shown here is derived from an EMBL/GenBank/DDBJ whole genome shotgun (WGS) entry which is preliminary data.</text>
</comment>
<reference evidence="3 4" key="1">
    <citation type="submission" date="2018-11" db="EMBL/GenBank/DDBJ databases">
        <title>Genomes From Bacteria Associated with the Canine Oral Cavity: a Test Case for Automated Genome-Based Taxonomic Assignment.</title>
        <authorList>
            <person name="Coil D.A."/>
            <person name="Jospin G."/>
            <person name="Darling A.E."/>
            <person name="Wallis C."/>
            <person name="Davis I.J."/>
            <person name="Harris S."/>
            <person name="Eisen J.A."/>
            <person name="Holcombe L.J."/>
            <person name="O'Flynn C."/>
        </authorList>
    </citation>
    <scope>NUCLEOTIDE SEQUENCE [LARGE SCALE GENOMIC DNA]</scope>
    <source>
        <strain evidence="3 4">OH2822_COT-296</strain>
    </source>
</reference>
<dbReference type="SUPFAM" id="SSF52172">
    <property type="entry name" value="CheY-like"/>
    <property type="match status" value="1"/>
</dbReference>
<evidence type="ECO:0000313" key="3">
    <source>
        <dbReference type="EMBL" id="RRD50976.1"/>
    </source>
</evidence>
<evidence type="ECO:0000259" key="2">
    <source>
        <dbReference type="PROSITE" id="PS50110"/>
    </source>
</evidence>
<accession>A0A3P1WY41</accession>
<dbReference type="RefSeq" id="WP_125226924.1">
    <property type="nucleotide sequence ID" value="NZ_RQYT01000003.1"/>
</dbReference>
<protein>
    <submittedName>
        <fullName evidence="3">Response regulator</fullName>
    </submittedName>
</protein>
<dbReference type="Gene3D" id="3.40.50.2300">
    <property type="match status" value="1"/>
</dbReference>
<dbReference type="PROSITE" id="PS50110">
    <property type="entry name" value="RESPONSE_REGULATORY"/>
    <property type="match status" value="1"/>
</dbReference>
<dbReference type="GO" id="GO:0000160">
    <property type="term" value="P:phosphorelay signal transduction system"/>
    <property type="evidence" value="ECO:0007669"/>
    <property type="project" value="InterPro"/>
</dbReference>
<gene>
    <name evidence="3" type="ORF">EII35_02705</name>
</gene>
<name>A0A3P1WY41_9ACTN</name>
<proteinExistence type="predicted"/>
<feature type="modified residue" description="4-aspartylphosphate" evidence="1">
    <location>
        <position position="63"/>
    </location>
</feature>
<organism evidence="3 4">
    <name type="scientific">Arachnia propionica</name>
    <dbReference type="NCBI Taxonomy" id="1750"/>
    <lineage>
        <taxon>Bacteria</taxon>
        <taxon>Bacillati</taxon>
        <taxon>Actinomycetota</taxon>
        <taxon>Actinomycetes</taxon>
        <taxon>Propionibacteriales</taxon>
        <taxon>Propionibacteriaceae</taxon>
        <taxon>Arachnia</taxon>
    </lineage>
</organism>